<proteinExistence type="predicted"/>
<keyword evidence="2" id="KW-0812">Transmembrane</keyword>
<protein>
    <recommendedName>
        <fullName evidence="5">Tetratricopeptide repeat protein</fullName>
    </recommendedName>
</protein>
<evidence type="ECO:0000256" key="1">
    <source>
        <dbReference type="SAM" id="MobiDB-lite"/>
    </source>
</evidence>
<feature type="region of interest" description="Disordered" evidence="1">
    <location>
        <begin position="1"/>
        <end position="39"/>
    </location>
</feature>
<evidence type="ECO:0008006" key="5">
    <source>
        <dbReference type="Google" id="ProtNLM"/>
    </source>
</evidence>
<evidence type="ECO:0000256" key="2">
    <source>
        <dbReference type="SAM" id="Phobius"/>
    </source>
</evidence>
<dbReference type="AlphaFoldDB" id="A0A923PII1"/>
<sequence length="267" mass="28306">MSDQSKQEREKWLRGSAPAGGDDDFARHAARGRQELASEEEASALLAELDGLLATRFGAAPPLAQTDLGAAAGAEIKTGSKAHQTRVRPLSRWWTAAAAVLLLVAAGLWYTSQGTGPTPEEAYAQAFTPYANELSGRSMGDTPETPERSADLEAALLAYDRRDYAAAATFFADYLNTAPAPAPANATAARLYYGISLLAAGNATTADTILAPLESDPRYGPPARWYRALALLRKGDLPAARLALESIINSAESPFRSRAESLLAIIS</sequence>
<evidence type="ECO:0000313" key="4">
    <source>
        <dbReference type="Proteomes" id="UP000650081"/>
    </source>
</evidence>
<organism evidence="3 4">
    <name type="scientific">Neolewinella lacunae</name>
    <dbReference type="NCBI Taxonomy" id="1517758"/>
    <lineage>
        <taxon>Bacteria</taxon>
        <taxon>Pseudomonadati</taxon>
        <taxon>Bacteroidota</taxon>
        <taxon>Saprospiria</taxon>
        <taxon>Saprospirales</taxon>
        <taxon>Lewinellaceae</taxon>
        <taxon>Neolewinella</taxon>
    </lineage>
</organism>
<feature type="compositionally biased region" description="Basic and acidic residues" evidence="1">
    <location>
        <begin position="24"/>
        <end position="36"/>
    </location>
</feature>
<gene>
    <name evidence="3" type="ORF">H9S92_11420</name>
</gene>
<dbReference type="Gene3D" id="1.25.40.10">
    <property type="entry name" value="Tetratricopeptide repeat domain"/>
    <property type="match status" value="1"/>
</dbReference>
<evidence type="ECO:0000313" key="3">
    <source>
        <dbReference type="EMBL" id="MBC6994778.1"/>
    </source>
</evidence>
<keyword evidence="4" id="KW-1185">Reference proteome</keyword>
<keyword evidence="2" id="KW-0472">Membrane</keyword>
<dbReference type="InterPro" id="IPR011990">
    <property type="entry name" value="TPR-like_helical_dom_sf"/>
</dbReference>
<dbReference type="Proteomes" id="UP000650081">
    <property type="component" value="Unassembled WGS sequence"/>
</dbReference>
<name>A0A923PII1_9BACT</name>
<accession>A0A923PII1</accession>
<dbReference type="EMBL" id="JACSIT010000104">
    <property type="protein sequence ID" value="MBC6994778.1"/>
    <property type="molecule type" value="Genomic_DNA"/>
</dbReference>
<feature type="transmembrane region" description="Helical" evidence="2">
    <location>
        <begin position="93"/>
        <end position="110"/>
    </location>
</feature>
<keyword evidence="2" id="KW-1133">Transmembrane helix</keyword>
<feature type="compositionally biased region" description="Basic and acidic residues" evidence="1">
    <location>
        <begin position="1"/>
        <end position="13"/>
    </location>
</feature>
<comment type="caution">
    <text evidence="3">The sequence shown here is derived from an EMBL/GenBank/DDBJ whole genome shotgun (WGS) entry which is preliminary data.</text>
</comment>
<dbReference type="RefSeq" id="WP_187466850.1">
    <property type="nucleotide sequence ID" value="NZ_JACSIT010000104.1"/>
</dbReference>
<reference evidence="3" key="1">
    <citation type="submission" date="2020-08" db="EMBL/GenBank/DDBJ databases">
        <title>Lewinella bacteria from marine environments.</title>
        <authorList>
            <person name="Zhong Y."/>
        </authorList>
    </citation>
    <scope>NUCLEOTIDE SEQUENCE</scope>
    <source>
        <strain evidence="3">KCTC 42187</strain>
    </source>
</reference>